<name>A0A132BVL6_9RHOB</name>
<dbReference type="AlphaFoldDB" id="A0A132BVL6"/>
<keyword evidence="1" id="KW-1133">Transmembrane helix</keyword>
<dbReference type="Pfam" id="PF13692">
    <property type="entry name" value="Glyco_trans_1_4"/>
    <property type="match status" value="1"/>
</dbReference>
<keyword evidence="2" id="KW-0328">Glycosyltransferase</keyword>
<dbReference type="GO" id="GO:0016757">
    <property type="term" value="F:glycosyltransferase activity"/>
    <property type="evidence" value="ECO:0007669"/>
    <property type="project" value="UniProtKB-KW"/>
</dbReference>
<comment type="caution">
    <text evidence="2">The sequence shown here is derived from an EMBL/GenBank/DDBJ whole genome shotgun (WGS) entry which is preliminary data.</text>
</comment>
<evidence type="ECO:0000313" key="2">
    <source>
        <dbReference type="EMBL" id="KUP92428.1"/>
    </source>
</evidence>
<dbReference type="SUPFAM" id="SSF53756">
    <property type="entry name" value="UDP-Glycosyltransferase/glycogen phosphorylase"/>
    <property type="match status" value="1"/>
</dbReference>
<dbReference type="PATRIC" id="fig|1768241.3.peg.2858"/>
<evidence type="ECO:0000256" key="1">
    <source>
        <dbReference type="SAM" id="Phobius"/>
    </source>
</evidence>
<keyword evidence="2" id="KW-0808">Transferase</keyword>
<protein>
    <submittedName>
        <fullName evidence="2">GDP-mannose-dependent alpha-(1-6)-phosphatidylinositol monomannoside mannosyltransferase</fullName>
        <ecNumber evidence="2">2.4.1.57</ecNumber>
    </submittedName>
</protein>
<evidence type="ECO:0000313" key="3">
    <source>
        <dbReference type="Proteomes" id="UP000068382"/>
    </source>
</evidence>
<proteinExistence type="predicted"/>
<dbReference type="PANTHER" id="PTHR45947:SF15">
    <property type="entry name" value="TEICHURONIC ACID BIOSYNTHESIS GLYCOSYLTRANSFERASE TUAC-RELATED"/>
    <property type="match status" value="1"/>
</dbReference>
<dbReference type="EMBL" id="LPUY01000075">
    <property type="protein sequence ID" value="KUP92428.1"/>
    <property type="molecule type" value="Genomic_DNA"/>
</dbReference>
<keyword evidence="3" id="KW-1185">Reference proteome</keyword>
<organism evidence="2 3">
    <name type="scientific">Tritonibacter horizontis</name>
    <dbReference type="NCBI Taxonomy" id="1768241"/>
    <lineage>
        <taxon>Bacteria</taxon>
        <taxon>Pseudomonadati</taxon>
        <taxon>Pseudomonadota</taxon>
        <taxon>Alphaproteobacteria</taxon>
        <taxon>Rhodobacterales</taxon>
        <taxon>Paracoccaceae</taxon>
        <taxon>Tritonibacter</taxon>
    </lineage>
</organism>
<dbReference type="PANTHER" id="PTHR45947">
    <property type="entry name" value="SULFOQUINOVOSYL TRANSFERASE SQD2"/>
    <property type="match status" value="1"/>
</dbReference>
<keyword evidence="1" id="KW-0812">Transmembrane</keyword>
<keyword evidence="1" id="KW-0472">Membrane</keyword>
<dbReference type="EC" id="2.4.1.57" evidence="2"/>
<accession>A0A132BVL6</accession>
<dbReference type="Gene3D" id="3.40.50.2000">
    <property type="entry name" value="Glycogen Phosphorylase B"/>
    <property type="match status" value="2"/>
</dbReference>
<dbReference type="InterPro" id="IPR050194">
    <property type="entry name" value="Glycosyltransferase_grp1"/>
</dbReference>
<dbReference type="Proteomes" id="UP000068382">
    <property type="component" value="Unassembled WGS sequence"/>
</dbReference>
<gene>
    <name evidence="2" type="primary">pimB_3</name>
    <name evidence="2" type="ORF">TRIHO_27320</name>
</gene>
<feature type="transmembrane region" description="Helical" evidence="1">
    <location>
        <begin position="90"/>
        <end position="112"/>
    </location>
</feature>
<reference evidence="2 3" key="1">
    <citation type="submission" date="2015-12" db="EMBL/GenBank/DDBJ databases">
        <title>Genome sequence of the marine Rhodobacteraceae strain O3.65, Candidatus Tritonibacter horizontis.</title>
        <authorList>
            <person name="Poehlein A."/>
            <person name="Giebel H.A."/>
            <person name="Voget S."/>
            <person name="Brinkhoff T."/>
        </authorList>
    </citation>
    <scope>NUCLEOTIDE SEQUENCE [LARGE SCALE GENOMIC DNA]</scope>
    <source>
        <strain evidence="2 3">O3.65</strain>
    </source>
</reference>
<sequence length="417" mass="44946">MGSRRLKIAYVLNTYPQPSQSFIRREIRALERQGVEVLRLPMRASAQALVDPGDVQEAGRCHYVLQAGAARLLWALVATALRAPHRMCCALWLVLQLALAGGGIIRPAIYLLEAAYVLGVSRRERVAHLHAHFGTNAAAVAMLCDALGGPGYSFTTHGPEEFDAPHRLALGLKLTRARFAVAVSSFGRSQLCRWAPFQAWSRIKVVHCGIEPDQFPEPGALPTGGLKLVAIGRFVEQKGQMLLIEALADAIRDVPGIHLTLVGDGEMRGALEAAIAANGLSAQVTLTGWLAEADVRAALARSHALVMPSFAEGLPMVVMEAMAAGRPVLATYVAGTPELVLPEDTGWLVPAGDVEALTNALLRLAAVPQDRLTTMGKQARERVLERHDIDIEAEKLRSHFAAAIAPRRQEPEEPSAL</sequence>